<name>A0ABU8L3C2_9HYPH</name>
<keyword evidence="2" id="KW-1185">Reference proteome</keyword>
<evidence type="ECO:0000313" key="1">
    <source>
        <dbReference type="EMBL" id="MEI9411469.1"/>
    </source>
</evidence>
<dbReference type="Proteomes" id="UP001387293">
    <property type="component" value="Unassembled WGS sequence"/>
</dbReference>
<reference evidence="1 2" key="1">
    <citation type="submission" date="2022-12" db="EMBL/GenBank/DDBJ databases">
        <authorList>
            <person name="Muema E."/>
        </authorList>
    </citation>
    <scope>NUCLEOTIDE SEQUENCE [LARGE SCALE GENOMIC DNA]</scope>
    <source>
        <strain evidence="2">1326</strain>
    </source>
</reference>
<dbReference type="EMBL" id="JAPYKS010000017">
    <property type="protein sequence ID" value="MEI9411469.1"/>
    <property type="molecule type" value="Genomic_DNA"/>
</dbReference>
<comment type="caution">
    <text evidence="1">The sequence shown here is derived from an EMBL/GenBank/DDBJ whole genome shotgun (WGS) entry which is preliminary data.</text>
</comment>
<proteinExistence type="predicted"/>
<evidence type="ECO:0000313" key="2">
    <source>
        <dbReference type="Proteomes" id="UP001387293"/>
    </source>
</evidence>
<organism evidence="1 2">
    <name type="scientific">Mesorhizobium salmacidum</name>
    <dbReference type="NCBI Taxonomy" id="3015171"/>
    <lineage>
        <taxon>Bacteria</taxon>
        <taxon>Pseudomonadati</taxon>
        <taxon>Pseudomonadota</taxon>
        <taxon>Alphaproteobacteria</taxon>
        <taxon>Hyphomicrobiales</taxon>
        <taxon>Phyllobacteriaceae</taxon>
        <taxon>Mesorhizobium</taxon>
    </lineage>
</organism>
<protein>
    <submittedName>
        <fullName evidence="1">Uncharacterized protein</fullName>
    </submittedName>
</protein>
<accession>A0ABU8L3C2</accession>
<sequence>MLDAAESRIAQQRIEIVSFAGMEIVHCDDVVPVLQKTFAQMRSQEARASSDQSAGSIAALAVALLTVSGTKFQNLDDLIHGFLHAPHTQPPGLGKAPPGHVFETRQSSAFADRHHH</sequence>
<gene>
    <name evidence="1" type="ORF">O7A60_22250</name>
</gene>